<name>A0A7W8ILE1_9BACT</name>
<dbReference type="SUPFAM" id="SSF48403">
    <property type="entry name" value="Ankyrin repeat"/>
    <property type="match status" value="1"/>
</dbReference>
<keyword evidence="2 3" id="KW-0040">ANK repeat</keyword>
<evidence type="ECO:0000256" key="4">
    <source>
        <dbReference type="SAM" id="MobiDB-lite"/>
    </source>
</evidence>
<dbReference type="InterPro" id="IPR036770">
    <property type="entry name" value="Ankyrin_rpt-contain_sf"/>
</dbReference>
<evidence type="ECO:0000256" key="2">
    <source>
        <dbReference type="ARBA" id="ARBA00023043"/>
    </source>
</evidence>
<keyword evidence="6" id="KW-1185">Reference proteome</keyword>
<dbReference type="PROSITE" id="PS50088">
    <property type="entry name" value="ANK_REPEAT"/>
    <property type="match status" value="2"/>
</dbReference>
<dbReference type="PROSITE" id="PS50297">
    <property type="entry name" value="ANK_REP_REGION"/>
    <property type="match status" value="1"/>
</dbReference>
<dbReference type="Proteomes" id="UP000568106">
    <property type="component" value="Unassembled WGS sequence"/>
</dbReference>
<feature type="repeat" description="ANK" evidence="3">
    <location>
        <begin position="303"/>
        <end position="335"/>
    </location>
</feature>
<proteinExistence type="predicted"/>
<sequence>MPVRQLPPKPNLDHLKHQAKDLLRGHADHDPLAAQQIREFHPRFLRVTDAEVFQAPFKLSDAQVTIAREHGFPSWVRLKSHIERPTLSGQISLPHHERIEDAAFRLAVKLLDAGDAAGLRSHLKQHPRLVHQHVVFEGGNYFRNPTLLEFVAENPIRHGSLPANIVEVAKVILDAGAERSAIEETLMLVSTGSVARECGVKLDLIDLLCDRGANPESALRASALHGEVDAVDALMARGARIDLPVAAALGRVDDFRRLLAASDGEDRHLAFALASQYGQVEIVRLLLDAGEDPNRYNPVGGHSHATPLHNAAVAGNEEMVKLLVERGARVDRKDVLWRGTPADWARYGGKTEVERYLRSLPDGGSATAEGASKARAKYGDSSPSASSGSE</sequence>
<dbReference type="Gene3D" id="1.25.40.20">
    <property type="entry name" value="Ankyrin repeat-containing domain"/>
    <property type="match status" value="1"/>
</dbReference>
<evidence type="ECO:0008006" key="7">
    <source>
        <dbReference type="Google" id="ProtNLM"/>
    </source>
</evidence>
<evidence type="ECO:0000313" key="5">
    <source>
        <dbReference type="EMBL" id="MBB5319188.1"/>
    </source>
</evidence>
<accession>A0A7W8ILE1</accession>
<feature type="region of interest" description="Disordered" evidence="4">
    <location>
        <begin position="360"/>
        <end position="390"/>
    </location>
</feature>
<protein>
    <recommendedName>
        <fullName evidence="7">Ankyrin repeat domain-containing protein</fullName>
    </recommendedName>
</protein>
<dbReference type="EMBL" id="JACHDY010000007">
    <property type="protein sequence ID" value="MBB5319188.1"/>
    <property type="molecule type" value="Genomic_DNA"/>
</dbReference>
<organism evidence="5 6">
    <name type="scientific">Tunturiibacter empetritectus</name>
    <dbReference type="NCBI Taxonomy" id="3069691"/>
    <lineage>
        <taxon>Bacteria</taxon>
        <taxon>Pseudomonadati</taxon>
        <taxon>Acidobacteriota</taxon>
        <taxon>Terriglobia</taxon>
        <taxon>Terriglobales</taxon>
        <taxon>Acidobacteriaceae</taxon>
        <taxon>Tunturiibacter</taxon>
    </lineage>
</organism>
<feature type="compositionally biased region" description="Low complexity" evidence="4">
    <location>
        <begin position="381"/>
        <end position="390"/>
    </location>
</feature>
<evidence type="ECO:0000256" key="3">
    <source>
        <dbReference type="PROSITE-ProRule" id="PRU00023"/>
    </source>
</evidence>
<keyword evidence="1" id="KW-0677">Repeat</keyword>
<comment type="caution">
    <text evidence="5">The sequence shown here is derived from an EMBL/GenBank/DDBJ whole genome shotgun (WGS) entry which is preliminary data.</text>
</comment>
<dbReference type="PANTHER" id="PTHR24173:SF74">
    <property type="entry name" value="ANKYRIN REPEAT DOMAIN-CONTAINING PROTEIN 16"/>
    <property type="match status" value="1"/>
</dbReference>
<dbReference type="Pfam" id="PF12796">
    <property type="entry name" value="Ank_2"/>
    <property type="match status" value="1"/>
</dbReference>
<reference evidence="5" key="1">
    <citation type="submission" date="2020-08" db="EMBL/GenBank/DDBJ databases">
        <title>Genomic Encyclopedia of Type Strains, Phase IV (KMG-V): Genome sequencing to study the core and pangenomes of soil and plant-associated prokaryotes.</title>
        <authorList>
            <person name="Whitman W."/>
        </authorList>
    </citation>
    <scope>NUCLEOTIDE SEQUENCE [LARGE SCALE GENOMIC DNA]</scope>
    <source>
        <strain evidence="5">M8UP27</strain>
    </source>
</reference>
<evidence type="ECO:0000313" key="6">
    <source>
        <dbReference type="Proteomes" id="UP000568106"/>
    </source>
</evidence>
<dbReference type="SMART" id="SM00248">
    <property type="entry name" value="ANK"/>
    <property type="match status" value="3"/>
</dbReference>
<evidence type="ECO:0000256" key="1">
    <source>
        <dbReference type="ARBA" id="ARBA00022737"/>
    </source>
</evidence>
<dbReference type="AlphaFoldDB" id="A0A7W8ILE1"/>
<dbReference type="InterPro" id="IPR002110">
    <property type="entry name" value="Ankyrin_rpt"/>
</dbReference>
<dbReference type="PANTHER" id="PTHR24173">
    <property type="entry name" value="ANKYRIN REPEAT CONTAINING"/>
    <property type="match status" value="1"/>
</dbReference>
<gene>
    <name evidence="5" type="ORF">HDF09_003894</name>
</gene>
<feature type="repeat" description="ANK" evidence="3">
    <location>
        <begin position="266"/>
        <end position="298"/>
    </location>
</feature>